<proteinExistence type="predicted"/>
<gene>
    <name evidence="2" type="ORF">O181_035608</name>
</gene>
<evidence type="ECO:0000313" key="3">
    <source>
        <dbReference type="Proteomes" id="UP000765509"/>
    </source>
</evidence>
<feature type="compositionally biased region" description="Polar residues" evidence="1">
    <location>
        <begin position="1"/>
        <end position="10"/>
    </location>
</feature>
<protein>
    <submittedName>
        <fullName evidence="2">Uncharacterized protein</fullName>
    </submittedName>
</protein>
<accession>A0A9Q3H8E5</accession>
<reference evidence="2" key="1">
    <citation type="submission" date="2021-03" db="EMBL/GenBank/DDBJ databases">
        <title>Draft genome sequence of rust myrtle Austropuccinia psidii MF-1, a brazilian biotype.</title>
        <authorList>
            <person name="Quecine M.C."/>
            <person name="Pachon D.M.R."/>
            <person name="Bonatelli M.L."/>
            <person name="Correr F.H."/>
            <person name="Franceschini L.M."/>
            <person name="Leite T.F."/>
            <person name="Margarido G.R.A."/>
            <person name="Almeida C.A."/>
            <person name="Ferrarezi J.A."/>
            <person name="Labate C.A."/>
        </authorList>
    </citation>
    <scope>NUCLEOTIDE SEQUENCE</scope>
    <source>
        <strain evidence="2">MF-1</strain>
    </source>
</reference>
<dbReference type="AlphaFoldDB" id="A0A9Q3H8E5"/>
<comment type="caution">
    <text evidence="2">The sequence shown here is derived from an EMBL/GenBank/DDBJ whole genome shotgun (WGS) entry which is preliminary data.</text>
</comment>
<organism evidence="2 3">
    <name type="scientific">Austropuccinia psidii MF-1</name>
    <dbReference type="NCBI Taxonomy" id="1389203"/>
    <lineage>
        <taxon>Eukaryota</taxon>
        <taxon>Fungi</taxon>
        <taxon>Dikarya</taxon>
        <taxon>Basidiomycota</taxon>
        <taxon>Pucciniomycotina</taxon>
        <taxon>Pucciniomycetes</taxon>
        <taxon>Pucciniales</taxon>
        <taxon>Sphaerophragmiaceae</taxon>
        <taxon>Austropuccinia</taxon>
    </lineage>
</organism>
<keyword evidence="3" id="KW-1185">Reference proteome</keyword>
<feature type="region of interest" description="Disordered" evidence="1">
    <location>
        <begin position="1"/>
        <end position="23"/>
    </location>
</feature>
<feature type="compositionally biased region" description="Basic and acidic residues" evidence="1">
    <location>
        <begin position="11"/>
        <end position="23"/>
    </location>
</feature>
<evidence type="ECO:0000313" key="2">
    <source>
        <dbReference type="EMBL" id="MBW0495893.1"/>
    </source>
</evidence>
<evidence type="ECO:0000256" key="1">
    <source>
        <dbReference type="SAM" id="MobiDB-lite"/>
    </source>
</evidence>
<name>A0A9Q3H8E5_9BASI</name>
<dbReference type="EMBL" id="AVOT02013341">
    <property type="protein sequence ID" value="MBW0495893.1"/>
    <property type="molecule type" value="Genomic_DNA"/>
</dbReference>
<dbReference type="Proteomes" id="UP000765509">
    <property type="component" value="Unassembled WGS sequence"/>
</dbReference>
<sequence length="111" mass="13268">MKPQPQSHVLDNTHHQEDIKTDAWLENKARSPAQYRYGDKMSYSEKEEFKHLPEASNWPIFSGRQEYDHMKLIDYIDGLFIGVPRIPHYWITARLDTEFKGHASIWYTEMK</sequence>